<evidence type="ECO:0000313" key="2">
    <source>
        <dbReference type="Proteomes" id="UP001066276"/>
    </source>
</evidence>
<evidence type="ECO:0000313" key="1">
    <source>
        <dbReference type="EMBL" id="KAJ1190983.1"/>
    </source>
</evidence>
<sequence>MVQRLHYCVEGAVNASAHAQWPTCLRGPEATWASGEPEAPGLQAARCHLRQSSLADLLPLLACAAVTASGMAWSLMVSHGLVTYGVTAPVGGDRWRVLLLWALAWLLLQGAYGGGRGGHCCPPAALVSYQRWLRACCGLG</sequence>
<reference evidence="1" key="1">
    <citation type="journal article" date="2022" name="bioRxiv">
        <title>Sequencing and chromosome-scale assembly of the giantPleurodeles waltlgenome.</title>
        <authorList>
            <person name="Brown T."/>
            <person name="Elewa A."/>
            <person name="Iarovenko S."/>
            <person name="Subramanian E."/>
            <person name="Araus A.J."/>
            <person name="Petzold A."/>
            <person name="Susuki M."/>
            <person name="Suzuki K.-i.T."/>
            <person name="Hayashi T."/>
            <person name="Toyoda A."/>
            <person name="Oliveira C."/>
            <person name="Osipova E."/>
            <person name="Leigh N.D."/>
            <person name="Simon A."/>
            <person name="Yun M.H."/>
        </authorList>
    </citation>
    <scope>NUCLEOTIDE SEQUENCE</scope>
    <source>
        <strain evidence="1">20211129_DDA</strain>
        <tissue evidence="1">Liver</tissue>
    </source>
</reference>
<gene>
    <name evidence="1" type="ORF">NDU88_000300</name>
</gene>
<keyword evidence="2" id="KW-1185">Reference proteome</keyword>
<dbReference type="AlphaFoldDB" id="A0AAV7UPK6"/>
<name>A0AAV7UPK6_PLEWA</name>
<dbReference type="EMBL" id="JANPWB010000004">
    <property type="protein sequence ID" value="KAJ1190983.1"/>
    <property type="molecule type" value="Genomic_DNA"/>
</dbReference>
<accession>A0AAV7UPK6</accession>
<protein>
    <submittedName>
        <fullName evidence="1">Uncharacterized protein</fullName>
    </submittedName>
</protein>
<comment type="caution">
    <text evidence="1">The sequence shown here is derived from an EMBL/GenBank/DDBJ whole genome shotgun (WGS) entry which is preliminary data.</text>
</comment>
<dbReference type="Proteomes" id="UP001066276">
    <property type="component" value="Chromosome 2_2"/>
</dbReference>
<proteinExistence type="predicted"/>
<organism evidence="1 2">
    <name type="scientific">Pleurodeles waltl</name>
    <name type="common">Iberian ribbed newt</name>
    <dbReference type="NCBI Taxonomy" id="8319"/>
    <lineage>
        <taxon>Eukaryota</taxon>
        <taxon>Metazoa</taxon>
        <taxon>Chordata</taxon>
        <taxon>Craniata</taxon>
        <taxon>Vertebrata</taxon>
        <taxon>Euteleostomi</taxon>
        <taxon>Amphibia</taxon>
        <taxon>Batrachia</taxon>
        <taxon>Caudata</taxon>
        <taxon>Salamandroidea</taxon>
        <taxon>Salamandridae</taxon>
        <taxon>Pleurodelinae</taxon>
        <taxon>Pleurodeles</taxon>
    </lineage>
</organism>